<keyword evidence="5" id="KW-0611">Plant defense</keyword>
<keyword evidence="2" id="KW-0433">Leucine-rich repeat</keyword>
<evidence type="ECO:0000256" key="2">
    <source>
        <dbReference type="ARBA" id="ARBA00022614"/>
    </source>
</evidence>
<keyword evidence="3" id="KW-0677">Repeat</keyword>
<dbReference type="SUPFAM" id="SSF52540">
    <property type="entry name" value="P-loop containing nucleoside triphosphate hydrolases"/>
    <property type="match status" value="3"/>
</dbReference>
<dbReference type="Pfam" id="PF23598">
    <property type="entry name" value="LRR_14"/>
    <property type="match status" value="2"/>
</dbReference>
<dbReference type="InterPro" id="IPR044974">
    <property type="entry name" value="Disease_R_plants"/>
</dbReference>
<keyword evidence="13" id="KW-1185">Reference proteome</keyword>
<dbReference type="InterPro" id="IPR055414">
    <property type="entry name" value="LRR_R13L4/SHOC2-like"/>
</dbReference>
<dbReference type="InterPro" id="IPR027417">
    <property type="entry name" value="P-loop_NTPase"/>
</dbReference>
<dbReference type="Gene3D" id="1.10.8.430">
    <property type="entry name" value="Helical domain of apoptotic protease-activating factors"/>
    <property type="match status" value="1"/>
</dbReference>
<evidence type="ECO:0000256" key="7">
    <source>
        <dbReference type="SAM" id="MobiDB-lite"/>
    </source>
</evidence>
<dbReference type="Gene3D" id="3.40.50.300">
    <property type="entry name" value="P-loop containing nucleotide triphosphate hydrolases"/>
    <property type="match status" value="2"/>
</dbReference>
<proteinExistence type="inferred from homology"/>
<evidence type="ECO:0000259" key="8">
    <source>
        <dbReference type="Pfam" id="PF00931"/>
    </source>
</evidence>
<evidence type="ECO:0000256" key="5">
    <source>
        <dbReference type="ARBA" id="ARBA00022821"/>
    </source>
</evidence>
<feature type="compositionally biased region" description="Polar residues" evidence="7">
    <location>
        <begin position="1266"/>
        <end position="1277"/>
    </location>
</feature>
<feature type="region of interest" description="Disordered" evidence="7">
    <location>
        <begin position="340"/>
        <end position="362"/>
    </location>
</feature>
<gene>
    <name evidence="12" type="ORF">URODEC1_LOCUS58703</name>
</gene>
<dbReference type="Pfam" id="PF23559">
    <property type="entry name" value="WHD_DRP"/>
    <property type="match status" value="1"/>
</dbReference>
<feature type="domain" description="Disease resistance N-terminal" evidence="9">
    <location>
        <begin position="13"/>
        <end position="95"/>
    </location>
</feature>
<dbReference type="EMBL" id="OZ075133">
    <property type="protein sequence ID" value="CAL4987182.1"/>
    <property type="molecule type" value="Genomic_DNA"/>
</dbReference>
<dbReference type="InterPro" id="IPR002182">
    <property type="entry name" value="NB-ARC"/>
</dbReference>
<protein>
    <submittedName>
        <fullName evidence="12">Uncharacterized protein</fullName>
    </submittedName>
</protein>
<name>A0ABC9AZ37_9POAL</name>
<dbReference type="Pfam" id="PF18052">
    <property type="entry name" value="Rx_N"/>
    <property type="match status" value="1"/>
</dbReference>
<reference evidence="12 13" key="2">
    <citation type="submission" date="2024-10" db="EMBL/GenBank/DDBJ databases">
        <authorList>
            <person name="Ryan C."/>
        </authorList>
    </citation>
    <scope>NUCLEOTIDE SEQUENCE [LARGE SCALE GENOMIC DNA]</scope>
</reference>
<evidence type="ECO:0000256" key="4">
    <source>
        <dbReference type="ARBA" id="ARBA00022741"/>
    </source>
</evidence>
<dbReference type="InterPro" id="IPR032675">
    <property type="entry name" value="LRR_dom_sf"/>
</dbReference>
<dbReference type="AlphaFoldDB" id="A0ABC9AZ37"/>
<dbReference type="Gene3D" id="1.20.5.4130">
    <property type="match status" value="1"/>
</dbReference>
<feature type="domain" description="Disease resistance R13L4/SHOC-2-like LRR" evidence="11">
    <location>
        <begin position="831"/>
        <end position="933"/>
    </location>
</feature>
<reference evidence="13" key="1">
    <citation type="submission" date="2024-06" db="EMBL/GenBank/DDBJ databases">
        <authorList>
            <person name="Ryan C."/>
        </authorList>
    </citation>
    <scope>NUCLEOTIDE SEQUENCE [LARGE SCALE GENOMIC DNA]</scope>
</reference>
<feature type="domain" description="Disease resistance R13L4/SHOC-2-like LRR" evidence="11">
    <location>
        <begin position="990"/>
        <end position="1222"/>
    </location>
</feature>
<evidence type="ECO:0000259" key="10">
    <source>
        <dbReference type="Pfam" id="PF23559"/>
    </source>
</evidence>
<dbReference type="PRINTS" id="PR00364">
    <property type="entry name" value="DISEASERSIST"/>
</dbReference>
<feature type="compositionally biased region" description="Basic and acidic residues" evidence="7">
    <location>
        <begin position="1249"/>
        <end position="1262"/>
    </location>
</feature>
<feature type="domain" description="NB-ARC" evidence="8">
    <location>
        <begin position="408"/>
        <end position="590"/>
    </location>
</feature>
<dbReference type="InterPro" id="IPR058922">
    <property type="entry name" value="WHD_DRP"/>
</dbReference>
<feature type="compositionally biased region" description="Low complexity" evidence="7">
    <location>
        <begin position="351"/>
        <end position="360"/>
    </location>
</feature>
<dbReference type="FunFam" id="1.10.10.10:FF:000322">
    <property type="entry name" value="Probable disease resistance protein At1g63360"/>
    <property type="match status" value="1"/>
</dbReference>
<dbReference type="Gene3D" id="1.10.10.10">
    <property type="entry name" value="Winged helix-like DNA-binding domain superfamily/Winged helix DNA-binding domain"/>
    <property type="match status" value="1"/>
</dbReference>
<organism evidence="12 13">
    <name type="scientific">Urochloa decumbens</name>
    <dbReference type="NCBI Taxonomy" id="240449"/>
    <lineage>
        <taxon>Eukaryota</taxon>
        <taxon>Viridiplantae</taxon>
        <taxon>Streptophyta</taxon>
        <taxon>Embryophyta</taxon>
        <taxon>Tracheophyta</taxon>
        <taxon>Spermatophyta</taxon>
        <taxon>Magnoliopsida</taxon>
        <taxon>Liliopsida</taxon>
        <taxon>Poales</taxon>
        <taxon>Poaceae</taxon>
        <taxon>PACMAD clade</taxon>
        <taxon>Panicoideae</taxon>
        <taxon>Panicodae</taxon>
        <taxon>Paniceae</taxon>
        <taxon>Melinidinae</taxon>
        <taxon>Urochloa</taxon>
    </lineage>
</organism>
<sequence>MESTALSVGKSVLNGALGYAKSALAEEVALQFGVQRDRAFVADELEMMQSFMMEAHEERDNNKVVKTWVKQVRDTAYDVEDSLQDFAVRLERLSWWRFPRTLLVRRRVAKQMKELRAKVEDVSQRNVRYRLIKGSGSKAIAATEQSSIIAAAIFGVDDARHAAKEENQRVDLIQLINKKDEDLKVIAVWGTSGDIGIASIIRAAYENEDVQSNFPGRAWVRVMHPFCPKAFVQSLVNQFHAPEGVEGLLEIEKTEQDLAHKFNDYVNKKRCLIVLNGVSTIEEWHQIRMCFRNNNTGSRIIVSTEQVEVASLCAGQKSQASELKQLSADQSLYAFYDKGSQSGKDSVEPMSSSDAATTSTNDRAVAHHEIIDQSKVAAEKKGVKKAPKRTRTLYGGLDESLLTGRDNEISDIIDLISDKDKQVISVWGMGGLGKTTLVNGVYQSPKLSDKFEKRAFVTIMRPFNAADLLRTLVKQLQQEPSKKEELLKNKASKNESLATMGVEKLAQEMKRLLETKSCLIVLDDLSSIAEWDDIMQKFDWMGKTTQIIVTTRKHDIANHCSGEDGIVWNLEVLKEDDARNLFSQKVFGNDKEFDKKNPELVEEVNQILKSCGELPIGKATDLITKNPELVEEANRILKKCGGLPLAIVTIGGYLASRPKTRQEWRKLNENISAELEMNPKLGMIRTVLEKSYDGLPYHLKSCFLYLSIFPEDHIISQRRLVRRWAAEGYSNERRGKSATEMSEDNFTELKNRSMILPSQQSVHSIKSIDSCKVHDLIREIGISKSEEENLVFRLEKGCSLRTHGAIRHLAIQSDWEGDQNEFESIVDLSRIRSLSVFGQWKQFFISDKMSFLRVLDLEDTEGLFDHHLDHIGKLLHLKYLSLRGCYGIFQLPDSLGNLRQLETLDIRDTAILALPKTIIKLRKLHYIHAGFKSEHVAEEDTGLLTRCQKLLETVPAVCRVSCFPSVMGSGFTRRDACTFACCVFPRFMMMGLFEYAGVTAPRGMRKLKDLHTLRFVHVGMGNAVLQDIEKLTGLRKLGVVGINKKNAPAFCSAVSNLSRLESLSVSSAGNTGLLDCLDSISSPPENLRSLKLYGNLKKLPEWIKELPHLVKLKLVYTKLSEHDAAMEFLGKLLKLEILVLSGLWSLFEGGELYFKSLQTGTAFRRLRVLSLGVSNVKSVKFEEGTMLKLERLLVTGEVNNELVNFSGLESLPSISEVQLRVSFPWDEERISAAPDRKTRKRILEEEEQEERRKKGELKKKIQEQLAGNTNEPIVTLD</sequence>
<dbReference type="SUPFAM" id="SSF52058">
    <property type="entry name" value="L domain-like"/>
    <property type="match status" value="1"/>
</dbReference>
<evidence type="ECO:0000259" key="11">
    <source>
        <dbReference type="Pfam" id="PF23598"/>
    </source>
</evidence>
<dbReference type="PANTHER" id="PTHR23155">
    <property type="entry name" value="DISEASE RESISTANCE PROTEIN RP"/>
    <property type="match status" value="1"/>
</dbReference>
<dbReference type="GO" id="GO:0009626">
    <property type="term" value="P:plant-type hypersensitive response"/>
    <property type="evidence" value="ECO:0007669"/>
    <property type="project" value="UniProtKB-ARBA"/>
</dbReference>
<dbReference type="Pfam" id="PF00931">
    <property type="entry name" value="NB-ARC"/>
    <property type="match status" value="2"/>
</dbReference>
<keyword evidence="4" id="KW-0547">Nucleotide-binding</keyword>
<evidence type="ECO:0000256" key="3">
    <source>
        <dbReference type="ARBA" id="ARBA00022737"/>
    </source>
</evidence>
<feature type="region of interest" description="Disordered" evidence="7">
    <location>
        <begin position="1236"/>
        <end position="1277"/>
    </location>
</feature>
<feature type="domain" description="Disease resistance protein winged helix" evidence="10">
    <location>
        <begin position="708"/>
        <end position="779"/>
    </location>
</feature>
<evidence type="ECO:0000259" key="9">
    <source>
        <dbReference type="Pfam" id="PF18052"/>
    </source>
</evidence>
<dbReference type="InterPro" id="IPR036388">
    <property type="entry name" value="WH-like_DNA-bd_sf"/>
</dbReference>
<dbReference type="GO" id="GO:0000166">
    <property type="term" value="F:nucleotide binding"/>
    <property type="evidence" value="ECO:0007669"/>
    <property type="project" value="UniProtKB-KW"/>
</dbReference>
<dbReference type="InterPro" id="IPR038005">
    <property type="entry name" value="RX-like_CC"/>
</dbReference>
<dbReference type="Gene3D" id="3.80.10.10">
    <property type="entry name" value="Ribonuclease Inhibitor"/>
    <property type="match status" value="2"/>
</dbReference>
<keyword evidence="6" id="KW-0175">Coiled coil</keyword>
<evidence type="ECO:0000256" key="6">
    <source>
        <dbReference type="ARBA" id="ARBA00023054"/>
    </source>
</evidence>
<dbReference type="Proteomes" id="UP001497457">
    <property type="component" value="Chromosome 23rd"/>
</dbReference>
<feature type="domain" description="NB-ARC" evidence="8">
    <location>
        <begin position="179"/>
        <end position="339"/>
    </location>
</feature>
<dbReference type="GO" id="GO:0042742">
    <property type="term" value="P:defense response to bacterium"/>
    <property type="evidence" value="ECO:0007669"/>
    <property type="project" value="UniProtKB-ARBA"/>
</dbReference>
<dbReference type="InterPro" id="IPR042197">
    <property type="entry name" value="Apaf_helical"/>
</dbReference>
<dbReference type="CDD" id="cd14798">
    <property type="entry name" value="RX-CC_like"/>
    <property type="match status" value="1"/>
</dbReference>
<evidence type="ECO:0000313" key="12">
    <source>
        <dbReference type="EMBL" id="CAL4987182.1"/>
    </source>
</evidence>
<evidence type="ECO:0000256" key="1">
    <source>
        <dbReference type="ARBA" id="ARBA00008894"/>
    </source>
</evidence>
<dbReference type="PANTHER" id="PTHR23155:SF1114">
    <property type="entry name" value="OS02G0475500 PROTEIN"/>
    <property type="match status" value="1"/>
</dbReference>
<evidence type="ECO:0000313" key="13">
    <source>
        <dbReference type="Proteomes" id="UP001497457"/>
    </source>
</evidence>
<comment type="similarity">
    <text evidence="1">Belongs to the disease resistance NB-LRR family.</text>
</comment>
<accession>A0ABC9AZ37</accession>
<dbReference type="GO" id="GO:0002758">
    <property type="term" value="P:innate immune response-activating signaling pathway"/>
    <property type="evidence" value="ECO:0007669"/>
    <property type="project" value="UniProtKB-ARBA"/>
</dbReference>
<dbReference type="InterPro" id="IPR041118">
    <property type="entry name" value="Rx_N"/>
</dbReference>